<feature type="compositionally biased region" description="Basic and acidic residues" evidence="3">
    <location>
        <begin position="3647"/>
        <end position="3666"/>
    </location>
</feature>
<feature type="compositionally biased region" description="Basic and acidic residues" evidence="3">
    <location>
        <begin position="409"/>
        <end position="427"/>
    </location>
</feature>
<feature type="region of interest" description="Disordered" evidence="3">
    <location>
        <begin position="391"/>
        <end position="432"/>
    </location>
</feature>
<sequence>MCDCFHLAFPNWHAASSGTAGRRLRGPELGTEEESICDEPSQFTEGERPRPQGSSPVEEYPEPEKYTDSDQEFEAGHDLQHKSRSGKKTKKSGLGSMFDKRSTPKMSKLKEVHSPESGVIVKTAKDGCAEGLIYSGGGKEGIFIKQVVPESPASKSLKLQEGDQILSATVYFDNIPYEDAIQILEHAQAYNVKLCLKRKPHTTETEAAIDADVIPNEDLYAPELRAQGKTKRRGDARISWPKFPSLGRKSRFTRSHSSSEADEQKKLELSPPTSDTESPIKSQDALKGKKRQKMKLSVLKNRGRISSSEDQDTEAPTTGQISGDIYQTASEILSPECLESLSVETADIYVTEDQKVVEVEQNETKTVQHKVELLSIDGTLKTTDLTVALTDQERPSGITSPQEKKKKKEKSELKIRISGKDKKDAKAKSSPKRLKTLGASFEIAEQRQNETLDVIPCSQDTQLISSECSRETTKKSVTTQREINMPKVELDISDVTFMCKPSKKGEERAKTGRETKQKQDTKTMFKLPKIGLSDVATEEPIKKIILNDEEYKPKFEHLSAEGTIEIKADPFDRLPKSNLSTAQLPKREDIEIPGMEDMTMTHKAKKFKEPKTDFKRQYEEIPAESVQLSIDVDSVKEAVSKLPGFKLPKVDTSGMPIPEEITVIDANAQRISVKTPTKVVDTKAKHEGYFTKFDMTASPHISKSTIKLPNISPGDLTSDVLITETRIDIKKTEMEYKTQPKQSDTYIQPQDYNRDNIMIPGKEDVHESAMTQSQKIEKSHTVEGQGQIEGLISDVKIPEIDNIEYIDSVSGSPAKTDCVTGLTGVVVNVDAEKSMTDSFAEMKVQVKYHESIEHSLKLPKAVAITPKINTLGVDITTDAAKMKTTEREESERKCKEPKFDVTTHKVKGPDIDLSLSQKDTHITLPLDNAKVKITQALDFDSEVPFENADVSPNSQVEIKPLQIESDFKGQVTMFKMPKPEIKMSKGAKGPEFDLSLSKNNADVLLQTREVKLPETDVTLGIMDKPELKTTVEKPELEFKPLQTEGDLLAQEPKFKMPKLGIKMPKIKGLESDQSFSKKDVDITLPEGKIRLTDIPEVGGTDVLLPEQNIKVEKPELEIKSQQFEFELDTQGTRFKMPKLGIKMPKIKGPEIDLNLSKKDTDVLIPDNKGEVKRPEAHKADFTLGNKDVSLSEQKIKAEKPDLEFKPTQTEGELDVQGAKFKIPKFHVKIPKVKAPEMDVKPSHENVDVQLPEVKGEVNLPDVDVSIAEAKTDLRKPEIELPDAPNIDVSFGKAELLLPDMQMAHKQPIVQTKPMQTNVELLGGKFKMPKLGITMPKVQGPERDLNLLKKNADVTLSEPTAEIGLPVVQVKQPSSEEEIKAPEIKVLREDKDGSPSKFKMPTFKLPKFGMGSSSATVEVPDMDKDIKMNGADIIIPEEVLTVSVEGPSVDMKTVETDYEGKGGKFKLPSLGFSVSKGKGQDADLSLSKGDADMTLPEVKLPVAEVKQSSAEVEIKAPELNVVTKDKDGSPSKFKMPTFKLPKFGIDSSSATIEIPEMDKNIKMDAADITIPEDILTVSVEGPTVDIKTVETDHEGKGGKFKLPSLGFSASKGKVQEHDLSLSKVDADVTVPEVKLPDIEVKQPSVEVEIKAPEIIVVTKYKDRSQSKFKMPTIKLPKFGIDSSSATIEVSDMDKDIKIDGADIKIPEEALTVSTEGPSVNMKTVETDHEGKEGKFKLPSLGFSVSKGKVQEHDLSLSKADADVTVPEVKLPDIEVKQPSAKVEIKAPELKVVTKDKDGSPSKFKMPTFKLPKFGMGSSSATVEVPDMDKDMKIDGADIKIPEEALTVSTEGPSVDMKTVETDHEGKEGKFKLPSLGFSVSKGKVQEHDLSLSKADADVTVPEVKLPDIEVKQPSAEVEIKTPELEIVTKDKDGSPSKFKMPTFKLPKFGMGSSSATVEVPDMDKDMKIDGADIKIPEEALTVSTEGPSVDIKTVETDHEGKEGKFKLPSLGFSVSKGKVQEHDLSLSKADADVTVPEVKLPDIEVKQPSAEVEIKAPELKVVTKDKDGSPSKFKMPTFKLPKFGMGSSSATVEVPDMDKDMKIDGADIKIPEEALTVSTEGPSVDMKTVETDHEGKEGKFKLPSLGFSVSKGKVQEHDLSISKADADVTVPEVKLPNIEVKQPSAEVEIKAPELKVVTKDKDGSPSKFKMPTFKLPKFGMGSSSATVEVPDMDKDMKIDGPDATIPQDVPTVSVEGPSVDMKTVETDHERKGGKFKLPSLGFSASKGKVQEHDLSLSKADTDVTLPKVKLLDIEVKQPSAEVEIKAPEIKVLTKDKDGSPSKFKMPTFKLPKFGMGSSSATVEVPDMDKDIKIDKADATIPEDVLTVTVEGLSVDMKTVEADHERKGGKFKLPSLGFSASKGKVDEPDLSLSKADTDVTLPKVKLPDIEVKQPSAEVEIKAPEIKVVTKDKDGSPSKFKMPIFKLPKFGMDSSSATVEVPDMDKDIKMDGADVTISEEVLTVSVEGPSVDMKTVETDHEGKGGKFKLPSLGFSASKGKGQDADLTLSKGDADMTLPEVKLPVVEVKQPSAEVEIKAPEIKVLTKDKDGSPSKFKMPTFKMPKFGMGSSSATVEVPDMDKDIKMDGADVTIPEEVLTVSVEGPSVDMKTVETDHEGKGGKFKLPSLGFSASKGKVHGHDLTLSKGDADMTLPEVKLPVVEVKQPSAEVEIKAPEIKVLTKDKDESPSKFKMPTFKLPKFGMGSSSATVEVPDMDKNIKMDGADATIPEDVLTVSVEGPSVDMKTVETDHEGKGDKFKLPSLGFSVSKGKVDEPDLSLIKADTDVTLPKVKLPDIEVKKPSAEVEIKAPEIKVVTKDKDGSPSKFKMPTFKLPKFGMGSSSATVEVPDMDKDIKIDRDDATISEEVLTVSVEGPSVDMKTVETDHEGKGGKFKLPSLGFSASKGKGQDPDLTLSKEDADMTLPEVKLPVVEVKQPSAEVEIKAPEIKVLTKDKDGSPSKFKMPTFKLPKFGMGSSSATVEFPDMDKDIEIDRSDATIPEEVLTVSVEGQSVDMKTVETDHEGKGGKFKLPSLGFSVSKGKVDEPDLSLIKADTDVTLPKGKFPDIEVKQPFAEVEIKAPEIKIETKDKDGSPSKFKMPTLKLPKFGMDSSSATVEVPDMDKDMKMDGADITIPKEVLSISVEGPSVDMKTVVTDHEGKGGKFKLPSLGFSASKGKVQEHDLSLSEADADVKVPEIKLPDIEVKQPSAEVEIKAPEIKVVTKDKDESPSKFKLPTFKLPKFGMGSSSATIEVPDMDKDIKMDGADITIPEDVLTVSVEGQSVDIKTVEKDHEGKGGKFKLPSLGFSASKGKGPDADLTLTKGDADMTLPEVKLPVAEVKQPSAEVEIKASEIKILTKDKDGSPSKFKMPTFKLPKFGVGRSSATVEVPEMDKNMKMDGADTKVLEEVLTVSIEGPSTKGPSIHLKAAGLELEEKSDKFKLPGLGFSGNGQDAGLNKDGQHLPEATAEIKLPVVEVKQPSAEGKIKEPEIKAVPRIDTDPGATVELDANWKKPTLSFSESSVKDTRVSAELSHVEVSLPEGEVKVKLPETETRSSELEAEHVGQKSKFKLPKLSVALPKAKAEVDLTTSQKSVDETMPRSKAEVKVPEVEVKQPSTSVEIKASEIQAKSKDVGGSPLKFKMPTLKFPGFSSTSHDVIRKEDANKDEDETYGATLGEEDVTVTIKAKSADIITDSETPKSESVGQGSPSKFKLPSFKMPKLSFLRSKPEDEYVPVETESKDAQLDVEAESKGDIQSTKMTLTSLGDFLKTIDVEFDVQTDKAEHNLETPKEIHATDKSNGKQLEAKEKQIDTKQETTRSPEKTGWFKLPKLGQSFTEPDKTFEKGEHKEEETPVGETVEEESPTSSVQSSDAFADISSTMTSEPIGFSSFSPTKVTVKYSDPNAAAGVREIQSNIITSTTKTETISVEPNLPEKITILSSGVTSSSEDTLTLESGKIHDITSNVHATLEAHQAKLLTAVQGQSAGGLPLKSEANEATSWTVEDSQGGRRTVIEKHVIMETRGESSDTIVITKQVTKTFKSSEPLSGETASSIQRLRDSVHSEKMKFFDEVEK</sequence>
<feature type="domain" description="PDZ" evidence="4">
    <location>
        <begin position="118"/>
        <end position="187"/>
    </location>
</feature>
<feature type="compositionally biased region" description="Basic residues" evidence="3">
    <location>
        <begin position="82"/>
        <end position="91"/>
    </location>
</feature>
<feature type="compositionally biased region" description="Polar residues" evidence="3">
    <location>
        <begin position="271"/>
        <end position="281"/>
    </location>
</feature>
<dbReference type="PANTHER" id="PTHR23348">
    <property type="entry name" value="PERIAXIN/AHNAK"/>
    <property type="match status" value="1"/>
</dbReference>
<dbReference type="InterPro" id="IPR052082">
    <property type="entry name" value="Myelin_sheath_structural"/>
</dbReference>
<dbReference type="RefSeq" id="XP_028995831.1">
    <property type="nucleotide sequence ID" value="XM_029139998.2"/>
</dbReference>
<dbReference type="GO" id="GO:0005634">
    <property type="term" value="C:nucleus"/>
    <property type="evidence" value="ECO:0007669"/>
    <property type="project" value="UniProtKB-SubCell"/>
</dbReference>
<dbReference type="InterPro" id="IPR001478">
    <property type="entry name" value="PDZ"/>
</dbReference>
<evidence type="ECO:0000259" key="4">
    <source>
        <dbReference type="PROSITE" id="PS50106"/>
    </source>
</evidence>
<dbReference type="GO" id="GO:0032287">
    <property type="term" value="P:peripheral nervous system myelin maintenance"/>
    <property type="evidence" value="ECO:0007669"/>
    <property type="project" value="TreeGrafter"/>
</dbReference>
<feature type="region of interest" description="Disordered" evidence="3">
    <location>
        <begin position="247"/>
        <end position="321"/>
    </location>
</feature>
<dbReference type="RefSeq" id="XP_055361869.1">
    <property type="nucleotide sequence ID" value="XM_055505894.1"/>
</dbReference>
<dbReference type="PROSITE" id="PS50106">
    <property type="entry name" value="PDZ"/>
    <property type="match status" value="1"/>
</dbReference>
<feature type="compositionally biased region" description="Basic and acidic residues" evidence="3">
    <location>
        <begin position="62"/>
        <end position="81"/>
    </location>
</feature>
<evidence type="ECO:0000313" key="6">
    <source>
        <dbReference type="RefSeq" id="XP_028995831.1"/>
    </source>
</evidence>
<evidence type="ECO:0000256" key="2">
    <source>
        <dbReference type="ARBA" id="ARBA00023242"/>
    </source>
</evidence>
<dbReference type="InParanoid" id="A0A6P7LM14"/>
<dbReference type="OrthoDB" id="8058206at2759"/>
<dbReference type="KEGG" id="bspl:114849010"/>
<feature type="compositionally biased region" description="Polar residues" evidence="3">
    <location>
        <begin position="304"/>
        <end position="321"/>
    </location>
</feature>
<keyword evidence="2" id="KW-0539">Nucleus</keyword>
<feature type="compositionally biased region" description="Basic and acidic residues" evidence="3">
    <location>
        <begin position="3891"/>
        <end position="3905"/>
    </location>
</feature>
<feature type="compositionally biased region" description="Basic and acidic residues" evidence="3">
    <location>
        <begin position="2937"/>
        <end position="2946"/>
    </location>
</feature>
<reference evidence="6 7" key="1">
    <citation type="submission" date="2025-04" db="UniProtKB">
        <authorList>
            <consortium name="RefSeq"/>
        </authorList>
    </citation>
    <scope>IDENTIFICATION</scope>
</reference>
<feature type="compositionally biased region" description="Basic and acidic residues" evidence="3">
    <location>
        <begin position="3836"/>
        <end position="3875"/>
    </location>
</feature>
<feature type="region of interest" description="Disordered" evidence="3">
    <location>
        <begin position="2937"/>
        <end position="2967"/>
    </location>
</feature>
<organism evidence="5 6">
    <name type="scientific">Betta splendens</name>
    <name type="common">Siamese fighting fish</name>
    <dbReference type="NCBI Taxonomy" id="158456"/>
    <lineage>
        <taxon>Eukaryota</taxon>
        <taxon>Metazoa</taxon>
        <taxon>Chordata</taxon>
        <taxon>Craniata</taxon>
        <taxon>Vertebrata</taxon>
        <taxon>Euteleostomi</taxon>
        <taxon>Actinopterygii</taxon>
        <taxon>Neopterygii</taxon>
        <taxon>Teleostei</taxon>
        <taxon>Neoteleostei</taxon>
        <taxon>Acanthomorphata</taxon>
        <taxon>Anabantaria</taxon>
        <taxon>Anabantiformes</taxon>
        <taxon>Anabantoidei</taxon>
        <taxon>Osphronemidae</taxon>
        <taxon>Betta</taxon>
    </lineage>
</organism>
<proteinExistence type="predicted"/>
<feature type="compositionally biased region" description="Basic and acidic residues" evidence="3">
    <location>
        <begin position="98"/>
        <end position="114"/>
    </location>
</feature>
<dbReference type="GO" id="GO:0005737">
    <property type="term" value="C:cytoplasm"/>
    <property type="evidence" value="ECO:0007669"/>
    <property type="project" value="TreeGrafter"/>
</dbReference>
<dbReference type="GeneID" id="114849010"/>
<feature type="region of interest" description="Disordered" evidence="3">
    <location>
        <begin position="3836"/>
        <end position="3923"/>
    </location>
</feature>
<dbReference type="InterPro" id="IPR036034">
    <property type="entry name" value="PDZ_sf"/>
</dbReference>
<gene>
    <name evidence="6 7" type="primary">LOC114849010</name>
</gene>
<name>A0A6P7LM14_BETSP</name>
<dbReference type="PANTHER" id="PTHR23348:SF16">
    <property type="entry name" value="LEUCINE RICH REPEAT FAMILY PROTEIN"/>
    <property type="match status" value="1"/>
</dbReference>
<comment type="subcellular location">
    <subcellularLocation>
        <location evidence="1">Nucleus</location>
    </subcellularLocation>
</comment>
<feature type="compositionally biased region" description="Basic and acidic residues" evidence="3">
    <location>
        <begin position="257"/>
        <end position="268"/>
    </location>
</feature>
<dbReference type="Gene3D" id="2.30.42.10">
    <property type="match status" value="1"/>
</dbReference>
<dbReference type="SMART" id="SM00228">
    <property type="entry name" value="PDZ"/>
    <property type="match status" value="1"/>
</dbReference>
<feature type="compositionally biased region" description="Basic and acidic residues" evidence="3">
    <location>
        <begin position="3791"/>
        <end position="3806"/>
    </location>
</feature>
<feature type="region of interest" description="Disordered" evidence="3">
    <location>
        <begin position="3783"/>
        <end position="3806"/>
    </location>
</feature>
<accession>A0A6P7LM14</accession>
<evidence type="ECO:0000313" key="5">
    <source>
        <dbReference type="Proteomes" id="UP000515150"/>
    </source>
</evidence>
<dbReference type="GO" id="GO:0043484">
    <property type="term" value="P:regulation of RNA splicing"/>
    <property type="evidence" value="ECO:0007669"/>
    <property type="project" value="TreeGrafter"/>
</dbReference>
<dbReference type="Proteomes" id="UP000515150">
    <property type="component" value="Chromosome 22"/>
</dbReference>
<feature type="region of interest" description="Disordered" evidence="3">
    <location>
        <begin position="17"/>
        <end position="114"/>
    </location>
</feature>
<evidence type="ECO:0000256" key="1">
    <source>
        <dbReference type="ARBA" id="ARBA00004123"/>
    </source>
</evidence>
<evidence type="ECO:0000256" key="3">
    <source>
        <dbReference type="SAM" id="MobiDB-lite"/>
    </source>
</evidence>
<keyword evidence="5" id="KW-1185">Reference proteome</keyword>
<evidence type="ECO:0000313" key="7">
    <source>
        <dbReference type="RefSeq" id="XP_055361869.1"/>
    </source>
</evidence>
<dbReference type="SUPFAM" id="SSF50156">
    <property type="entry name" value="PDZ domain-like"/>
    <property type="match status" value="1"/>
</dbReference>
<feature type="region of interest" description="Disordered" evidence="3">
    <location>
        <begin position="3643"/>
        <end position="3672"/>
    </location>
</feature>
<protein>
    <submittedName>
        <fullName evidence="6 7">Neuroblast differentiation-associated protein AHNAK-like</fullName>
    </submittedName>
</protein>